<proteinExistence type="predicted"/>
<protein>
    <submittedName>
        <fullName evidence="1">Uncharacterized protein</fullName>
    </submittedName>
</protein>
<dbReference type="RefSeq" id="WP_062247604.1">
    <property type="nucleotide sequence ID" value="NZ_MRCA01000007.1"/>
</dbReference>
<reference evidence="1 2" key="1">
    <citation type="submission" date="2016-11" db="EMBL/GenBank/DDBJ databases">
        <title>Draft Genome Sequences of Nine Cyanobacterial Strains from Diverse Habitats.</title>
        <authorList>
            <person name="Zhu T."/>
            <person name="Hou S."/>
            <person name="Lu X."/>
            <person name="Hess W.R."/>
        </authorList>
    </citation>
    <scope>NUCLEOTIDE SEQUENCE [LARGE SCALE GENOMIC DNA]</scope>
    <source>
        <strain evidence="1 2">NIES-592</strain>
    </source>
</reference>
<dbReference type="AlphaFoldDB" id="A0A1U7GYA3"/>
<evidence type="ECO:0000313" key="1">
    <source>
        <dbReference type="EMBL" id="OKH13292.1"/>
    </source>
</evidence>
<evidence type="ECO:0000313" key="2">
    <source>
        <dbReference type="Proteomes" id="UP000186391"/>
    </source>
</evidence>
<comment type="caution">
    <text evidence="1">The sequence shown here is derived from an EMBL/GenBank/DDBJ whole genome shotgun (WGS) entry which is preliminary data.</text>
</comment>
<organism evidence="1 2">
    <name type="scientific">Fischerella major NIES-592</name>
    <dbReference type="NCBI Taxonomy" id="210994"/>
    <lineage>
        <taxon>Bacteria</taxon>
        <taxon>Bacillati</taxon>
        <taxon>Cyanobacteriota</taxon>
        <taxon>Cyanophyceae</taxon>
        <taxon>Nostocales</taxon>
        <taxon>Hapalosiphonaceae</taxon>
        <taxon>Fischerella</taxon>
    </lineage>
</organism>
<dbReference type="EMBL" id="MRCA01000007">
    <property type="protein sequence ID" value="OKH13292.1"/>
    <property type="molecule type" value="Genomic_DNA"/>
</dbReference>
<accession>A0A1U7GYA3</accession>
<keyword evidence="2" id="KW-1185">Reference proteome</keyword>
<sequence>MQLEVSASRSVSAEVEIVAGDRITHLAEFRMIPANQPEMVKRTTAELDRAMSDALGLINVLASC</sequence>
<name>A0A1U7GYA3_9CYAN</name>
<dbReference type="Proteomes" id="UP000186391">
    <property type="component" value="Unassembled WGS sequence"/>
</dbReference>
<gene>
    <name evidence="1" type="ORF">NIES592_14565</name>
</gene>